<evidence type="ECO:0000256" key="11">
    <source>
        <dbReference type="SAM" id="MobiDB-lite"/>
    </source>
</evidence>
<dbReference type="RefSeq" id="WP_311630378.1">
    <property type="nucleotide sequence ID" value="NZ_JAVREN010000011.1"/>
</dbReference>
<gene>
    <name evidence="10" type="primary">fluC</name>
    <name evidence="10" type="synonym">crcB</name>
    <name evidence="12" type="ORF">RM780_10700</name>
</gene>
<dbReference type="HAMAP" id="MF_00454">
    <property type="entry name" value="FluC"/>
    <property type="match status" value="1"/>
</dbReference>
<evidence type="ECO:0000256" key="6">
    <source>
        <dbReference type="ARBA" id="ARBA00023303"/>
    </source>
</evidence>
<keyword evidence="4 10" id="KW-1133">Transmembrane helix</keyword>
<keyword evidence="10" id="KW-0406">Ion transport</keyword>
<dbReference type="PANTHER" id="PTHR28259:SF1">
    <property type="entry name" value="FLUORIDE EXPORT PROTEIN 1-RELATED"/>
    <property type="match status" value="1"/>
</dbReference>
<comment type="activity regulation">
    <text evidence="10">Na(+) is not transported, but it plays an essential structural role and its presence is essential for fluoride channel function.</text>
</comment>
<dbReference type="EMBL" id="JAVREN010000011">
    <property type="protein sequence ID" value="MDT0307432.1"/>
    <property type="molecule type" value="Genomic_DNA"/>
</dbReference>
<comment type="subcellular location">
    <subcellularLocation>
        <location evidence="1 10">Cell membrane</location>
        <topology evidence="1 10">Multi-pass membrane protein</topology>
    </subcellularLocation>
</comment>
<dbReference type="InterPro" id="IPR003691">
    <property type="entry name" value="FluC"/>
</dbReference>
<feature type="region of interest" description="Disordered" evidence="11">
    <location>
        <begin position="1"/>
        <end position="20"/>
    </location>
</feature>
<comment type="caution">
    <text evidence="10">Lacks conserved residue(s) required for the propagation of feature annotation.</text>
</comment>
<evidence type="ECO:0000313" key="12">
    <source>
        <dbReference type="EMBL" id="MDT0307432.1"/>
    </source>
</evidence>
<dbReference type="Pfam" id="PF02537">
    <property type="entry name" value="CRCB"/>
    <property type="match status" value="1"/>
</dbReference>
<sequence>MNPPPAGPRPRRLPPGPGPFPRPALPALLAAVALGGGLGSAARYGAGRLWPTPAHAFPWTTLGVNVLGCALIGVLLTVVTAGPGPAHPLLRPFLGTGVLGGFTTFSAHSREAEALLSGGRPGPGAGYLALTLAAALLAVALTAAATRRVLARRAHRLDAEGERP</sequence>
<evidence type="ECO:0000256" key="8">
    <source>
        <dbReference type="ARBA" id="ARBA00035585"/>
    </source>
</evidence>
<dbReference type="PANTHER" id="PTHR28259">
    <property type="entry name" value="FLUORIDE EXPORT PROTEIN 1-RELATED"/>
    <property type="match status" value="1"/>
</dbReference>
<evidence type="ECO:0000256" key="4">
    <source>
        <dbReference type="ARBA" id="ARBA00022989"/>
    </source>
</evidence>
<keyword evidence="13" id="KW-1185">Reference proteome</keyword>
<keyword evidence="10" id="KW-0479">Metal-binding</keyword>
<feature type="binding site" evidence="10">
    <location>
        <position position="100"/>
    </location>
    <ligand>
        <name>Na(+)</name>
        <dbReference type="ChEBI" id="CHEBI:29101"/>
        <note>structural</note>
    </ligand>
</feature>
<feature type="binding site" evidence="10">
    <location>
        <position position="103"/>
    </location>
    <ligand>
        <name>Na(+)</name>
        <dbReference type="ChEBI" id="CHEBI:29101"/>
        <note>structural</note>
    </ligand>
</feature>
<comment type="similarity">
    <text evidence="7 10">Belongs to the fluoride channel Fluc/FEX (TC 1.A.43) family.</text>
</comment>
<keyword evidence="5 10" id="KW-0472">Membrane</keyword>
<reference evidence="13" key="1">
    <citation type="submission" date="2023-07" db="EMBL/GenBank/DDBJ databases">
        <title>30 novel species of actinomycetes from the DSMZ collection.</title>
        <authorList>
            <person name="Nouioui I."/>
        </authorList>
    </citation>
    <scope>NUCLEOTIDE SEQUENCE [LARGE SCALE GENOMIC DNA]</scope>
    <source>
        <strain evidence="13">DSM 44917</strain>
    </source>
</reference>
<keyword evidence="3 10" id="KW-0812">Transmembrane</keyword>
<keyword evidence="10" id="KW-0915">Sodium</keyword>
<keyword evidence="10" id="KW-0813">Transport</keyword>
<evidence type="ECO:0000256" key="7">
    <source>
        <dbReference type="ARBA" id="ARBA00035120"/>
    </source>
</evidence>
<evidence type="ECO:0000313" key="13">
    <source>
        <dbReference type="Proteomes" id="UP001183388"/>
    </source>
</evidence>
<name>A0ABU2L7W8_9ACTN</name>
<dbReference type="Proteomes" id="UP001183388">
    <property type="component" value="Unassembled WGS sequence"/>
</dbReference>
<comment type="caution">
    <text evidence="12">The sequence shown here is derived from an EMBL/GenBank/DDBJ whole genome shotgun (WGS) entry which is preliminary data.</text>
</comment>
<evidence type="ECO:0000256" key="1">
    <source>
        <dbReference type="ARBA" id="ARBA00004651"/>
    </source>
</evidence>
<feature type="transmembrane region" description="Helical" evidence="10">
    <location>
        <begin position="57"/>
        <end position="82"/>
    </location>
</feature>
<evidence type="ECO:0000256" key="2">
    <source>
        <dbReference type="ARBA" id="ARBA00022475"/>
    </source>
</evidence>
<keyword evidence="6 10" id="KW-0407">Ion channel</keyword>
<evidence type="ECO:0000256" key="9">
    <source>
        <dbReference type="ARBA" id="ARBA00049940"/>
    </source>
</evidence>
<evidence type="ECO:0000256" key="3">
    <source>
        <dbReference type="ARBA" id="ARBA00022692"/>
    </source>
</evidence>
<feature type="transmembrane region" description="Helical" evidence="10">
    <location>
        <begin position="127"/>
        <end position="146"/>
    </location>
</feature>
<protein>
    <recommendedName>
        <fullName evidence="10">Fluoride-specific ion channel FluC</fullName>
    </recommendedName>
</protein>
<comment type="function">
    <text evidence="9 10">Fluoride-specific ion channel. Important for reducing fluoride concentration in the cell, thus reducing its toxicity.</text>
</comment>
<evidence type="ECO:0000256" key="10">
    <source>
        <dbReference type="HAMAP-Rule" id="MF_00454"/>
    </source>
</evidence>
<proteinExistence type="inferred from homology"/>
<accession>A0ABU2L7W8</accession>
<comment type="catalytic activity">
    <reaction evidence="8">
        <text>fluoride(in) = fluoride(out)</text>
        <dbReference type="Rhea" id="RHEA:76159"/>
        <dbReference type="ChEBI" id="CHEBI:17051"/>
    </reaction>
    <physiologicalReaction direction="left-to-right" evidence="8">
        <dbReference type="Rhea" id="RHEA:76160"/>
    </physiologicalReaction>
</comment>
<keyword evidence="2 10" id="KW-1003">Cell membrane</keyword>
<evidence type="ECO:0000256" key="5">
    <source>
        <dbReference type="ARBA" id="ARBA00023136"/>
    </source>
</evidence>
<organism evidence="12 13">
    <name type="scientific">Streptomyces boetiae</name>
    <dbReference type="NCBI Taxonomy" id="3075541"/>
    <lineage>
        <taxon>Bacteria</taxon>
        <taxon>Bacillati</taxon>
        <taxon>Actinomycetota</taxon>
        <taxon>Actinomycetes</taxon>
        <taxon>Kitasatosporales</taxon>
        <taxon>Streptomycetaceae</taxon>
        <taxon>Streptomyces</taxon>
    </lineage>
</organism>